<reference evidence="3 5" key="1">
    <citation type="submission" date="2018-08" db="EMBL/GenBank/DDBJ databases">
        <title>The first complete genome of Treponema rectale (CHPAT), a commensal spirochete of the bovine rectum.</title>
        <authorList>
            <person name="Staton G.J."/>
            <person name="Clegg S.R."/>
            <person name="Carter S.D."/>
            <person name="Radford A.D."/>
            <person name="Darby A."/>
            <person name="Hall N."/>
            <person name="Birtles R.J."/>
            <person name="Evans N.J."/>
        </authorList>
    </citation>
    <scope>NUCLEOTIDE SEQUENCE [LARGE SCALE GENOMIC DNA]</scope>
    <source>
        <strain evidence="3 5">CHPA</strain>
    </source>
</reference>
<dbReference type="Gene3D" id="1.25.40.10">
    <property type="entry name" value="Tetratricopeptide repeat domain"/>
    <property type="match status" value="1"/>
</dbReference>
<evidence type="ECO:0000313" key="4">
    <source>
        <dbReference type="Proteomes" id="UP000578697"/>
    </source>
</evidence>
<proteinExistence type="predicted"/>
<feature type="transmembrane region" description="Helical" evidence="1">
    <location>
        <begin position="33"/>
        <end position="54"/>
    </location>
</feature>
<sequence length="261" mass="28184">MSETVLTLKKSNKENTGDSAQKVESFISKYRKIILVSFAAVVVAAVAVCTVVLLRNKEKNDALAAIYSVETSYIEDVAAVESKYTVKEEASEDEGEPAVKELTEEEKAAKSDELAAAAAKAIEALGSYVSESGVVGVRANLLAAEIHYAAKDYLSAQDCYLAAAEKDVKAYTYPACYSNAGSCALELGKYADAASYFEKASSVKGYILASHDMFRFAMAKELSEDYSGAVKVYQEVVDKYDDEWANLAQSSIIRLSVNGKN</sequence>
<name>A0A840SEW1_9SPIR</name>
<evidence type="ECO:0000313" key="5">
    <source>
        <dbReference type="Proteomes" id="UP000593591"/>
    </source>
</evidence>
<keyword evidence="1" id="KW-0812">Transmembrane</keyword>
<dbReference type="KEGG" id="trc:DYE49_06910"/>
<keyword evidence="1" id="KW-0472">Membrane</keyword>
<keyword evidence="1" id="KW-1133">Transmembrane helix</keyword>
<reference evidence="2 4" key="2">
    <citation type="submission" date="2020-08" db="EMBL/GenBank/DDBJ databases">
        <title>Genomic Encyclopedia of Type Strains, Phase IV (KMG-IV): sequencing the most valuable type-strain genomes for metagenomic binning, comparative biology and taxonomic classification.</title>
        <authorList>
            <person name="Goeker M."/>
        </authorList>
    </citation>
    <scope>NUCLEOTIDE SEQUENCE [LARGE SCALE GENOMIC DNA]</scope>
    <source>
        <strain evidence="2 4">DSM 103679</strain>
    </source>
</reference>
<evidence type="ECO:0000313" key="3">
    <source>
        <dbReference type="EMBL" id="QOS40195.1"/>
    </source>
</evidence>
<evidence type="ECO:0000256" key="1">
    <source>
        <dbReference type="SAM" id="Phobius"/>
    </source>
</evidence>
<organism evidence="2 4">
    <name type="scientific">Treponema rectale</name>
    <dbReference type="NCBI Taxonomy" id="744512"/>
    <lineage>
        <taxon>Bacteria</taxon>
        <taxon>Pseudomonadati</taxon>
        <taxon>Spirochaetota</taxon>
        <taxon>Spirochaetia</taxon>
        <taxon>Spirochaetales</taxon>
        <taxon>Treponemataceae</taxon>
        <taxon>Treponema</taxon>
    </lineage>
</organism>
<dbReference type="EMBL" id="JACHFR010000001">
    <property type="protein sequence ID" value="MBB5218093.1"/>
    <property type="molecule type" value="Genomic_DNA"/>
</dbReference>
<dbReference type="Proteomes" id="UP000593591">
    <property type="component" value="Chromosome"/>
</dbReference>
<dbReference type="InterPro" id="IPR011990">
    <property type="entry name" value="TPR-like_helical_dom_sf"/>
</dbReference>
<gene>
    <name evidence="3" type="ORF">DYE49_06910</name>
    <name evidence="2" type="ORF">HNP77_000437</name>
</gene>
<dbReference type="Proteomes" id="UP000578697">
    <property type="component" value="Unassembled WGS sequence"/>
</dbReference>
<protein>
    <submittedName>
        <fullName evidence="2">Tetratricopeptide (TPR) repeat protein</fullName>
    </submittedName>
    <submittedName>
        <fullName evidence="3">Tetratricopeptide repeat protein</fullName>
    </submittedName>
</protein>
<dbReference type="EMBL" id="CP031517">
    <property type="protein sequence ID" value="QOS40195.1"/>
    <property type="molecule type" value="Genomic_DNA"/>
</dbReference>
<dbReference type="AlphaFoldDB" id="A0A840SEW1"/>
<evidence type="ECO:0000313" key="2">
    <source>
        <dbReference type="EMBL" id="MBB5218093.1"/>
    </source>
</evidence>
<dbReference type="RefSeq" id="WP_184651526.1">
    <property type="nucleotide sequence ID" value="NZ_JACHFR010000001.1"/>
</dbReference>
<keyword evidence="4" id="KW-1185">Reference proteome</keyword>
<accession>A0A840SEW1</accession>
<dbReference type="SUPFAM" id="SSF48452">
    <property type="entry name" value="TPR-like"/>
    <property type="match status" value="1"/>
</dbReference>